<dbReference type="GO" id="GO:0016757">
    <property type="term" value="F:glycosyltransferase activity"/>
    <property type="evidence" value="ECO:0007669"/>
    <property type="project" value="TreeGrafter"/>
</dbReference>
<dbReference type="Pfam" id="PF13692">
    <property type="entry name" value="Glyco_trans_1_4"/>
    <property type="match status" value="1"/>
</dbReference>
<dbReference type="InterPro" id="IPR050194">
    <property type="entry name" value="Glycosyltransferase_grp1"/>
</dbReference>
<reference evidence="2" key="1">
    <citation type="journal article" date="2020" name="mSystems">
        <title>Genome- and Community-Level Interaction Insights into Carbon Utilization and Element Cycling Functions of Hydrothermarchaeota in Hydrothermal Sediment.</title>
        <authorList>
            <person name="Zhou Z."/>
            <person name="Liu Y."/>
            <person name="Xu W."/>
            <person name="Pan J."/>
            <person name="Luo Z.H."/>
            <person name="Li M."/>
        </authorList>
    </citation>
    <scope>NUCLEOTIDE SEQUENCE [LARGE SCALE GENOMIC DNA]</scope>
    <source>
        <strain evidence="2">SpSt-468</strain>
    </source>
</reference>
<dbReference type="PANTHER" id="PTHR45947:SF3">
    <property type="entry name" value="SULFOQUINOVOSYL TRANSFERASE SQD2"/>
    <property type="match status" value="1"/>
</dbReference>
<accession>A0A7C3IXW3</accession>
<dbReference type="SUPFAM" id="SSF53756">
    <property type="entry name" value="UDP-Glycosyltransferase/glycogen phosphorylase"/>
    <property type="match status" value="1"/>
</dbReference>
<keyword evidence="2" id="KW-0808">Transferase</keyword>
<dbReference type="EMBL" id="DSTX01000011">
    <property type="protein sequence ID" value="HFK20814.1"/>
    <property type="molecule type" value="Genomic_DNA"/>
</dbReference>
<gene>
    <name evidence="2" type="ORF">ENS19_05960</name>
</gene>
<dbReference type="AlphaFoldDB" id="A0A7C3IXW3"/>
<dbReference type="InterPro" id="IPR028098">
    <property type="entry name" value="Glyco_trans_4-like_N"/>
</dbReference>
<evidence type="ECO:0000259" key="1">
    <source>
        <dbReference type="Pfam" id="PF13439"/>
    </source>
</evidence>
<name>A0A7C3IXW3_9CREN</name>
<feature type="domain" description="Glycosyltransferase subfamily 4-like N-terminal" evidence="1">
    <location>
        <begin position="20"/>
        <end position="195"/>
    </location>
</feature>
<protein>
    <submittedName>
        <fullName evidence="2">Glycosyltransferase</fullName>
    </submittedName>
</protein>
<sequence>MHILVLQESNWIERGPHQQHHLMERLRLKGHEVTVIDYDILWFKKDHRSLLKKAEYLTVAGKVKKQVKLRLVRPAILQLGFLCYLSIPFTHGHAILKEIKRAKPDIVISFGILNGYVGQLISNLFGIPFVCYLIDHLHALLPLKAAVPIAKCLEKRVIKNSEKVFVINKGLKEYAISMGAKDGDVVVIPGGVDHQKYVHASSKRNETRAKYGISEDSFVIFFMGWIYPFSGIKEVAATLLKWDGPHKFTMMVVGDGDALPDLQRLRHAKKMDNLLLLGKQPFDEMPRLLAAADICILPAYVDAPEMQNIVPIKLYEYLAAGKPVVSTRLPGIVKEFGYDNWVFYVSAPEEVIPRCASIIEKMDLKEEGENIVRASSKFDWKYVVECFEDELELLCRKTGLGKTN</sequence>
<proteinExistence type="predicted"/>
<organism evidence="2">
    <name type="scientific">Candidatus Methanomethylicus mesodigestus</name>
    <dbReference type="NCBI Taxonomy" id="1867258"/>
    <lineage>
        <taxon>Archaea</taxon>
        <taxon>Thermoproteota</taxon>
        <taxon>Methanosuratincolia</taxon>
        <taxon>Candidatus Methanomethylicales</taxon>
        <taxon>Candidatus Methanomethylicaceae</taxon>
        <taxon>Candidatus Methanomethylicus</taxon>
    </lineage>
</organism>
<dbReference type="Pfam" id="PF13439">
    <property type="entry name" value="Glyco_transf_4"/>
    <property type="match status" value="1"/>
</dbReference>
<evidence type="ECO:0000313" key="2">
    <source>
        <dbReference type="EMBL" id="HFK20814.1"/>
    </source>
</evidence>
<dbReference type="PANTHER" id="PTHR45947">
    <property type="entry name" value="SULFOQUINOVOSYL TRANSFERASE SQD2"/>
    <property type="match status" value="1"/>
</dbReference>
<comment type="caution">
    <text evidence="2">The sequence shown here is derived from an EMBL/GenBank/DDBJ whole genome shotgun (WGS) entry which is preliminary data.</text>
</comment>
<dbReference type="Gene3D" id="3.40.50.2000">
    <property type="entry name" value="Glycogen Phosphorylase B"/>
    <property type="match status" value="2"/>
</dbReference>